<dbReference type="STRING" id="1435377.SUSAZ_01370"/>
<dbReference type="EMBL" id="CP013694">
    <property type="protein sequence ID" value="ALU29349.1"/>
    <property type="molecule type" value="Genomic_DNA"/>
</dbReference>
<dbReference type="OMA" id="VHEATCN"/>
<accession>A0A0U3GGT6</accession>
<dbReference type="InterPro" id="IPR036866">
    <property type="entry name" value="RibonucZ/Hydroxyglut_hydro"/>
</dbReference>
<evidence type="ECO:0000313" key="4">
    <source>
        <dbReference type="Proteomes" id="UP000060043"/>
    </source>
</evidence>
<dbReference type="RefSeq" id="WP_011277189.1">
    <property type="nucleotide sequence ID" value="NZ_BHWZ01000001.1"/>
</dbReference>
<evidence type="ECO:0000313" key="3">
    <source>
        <dbReference type="EMBL" id="ALU32078.1"/>
    </source>
</evidence>
<dbReference type="SMART" id="SM00849">
    <property type="entry name" value="Lactamase_B"/>
    <property type="match status" value="1"/>
</dbReference>
<dbReference type="InterPro" id="IPR001279">
    <property type="entry name" value="Metallo-B-lactamas"/>
</dbReference>
<sequence length="231" mass="25533">MKIVFVGTGAGSTKGSKRVKSSIYVKGSEGSLLLDLGSGASFKLDDLELVDFSAIFVTHLHIDHINGIPDHLIYRRIFGLPDVEIRSPPGLYEILSSYQKWNGINIKLIEESKPKGKVGDLNIYSVEACHAIYAVSYVITDNKRKIVYTGDTSQPCEPIMEEIKDADLVIHEASCLEECSKYGHTSVKQLLSMFSSPSKLVMTHIPSQIEDQVKLIAKNYIVAYDGLVLNV</sequence>
<dbReference type="Proteomes" id="UP000065473">
    <property type="component" value="Chromosome"/>
</dbReference>
<dbReference type="EMBL" id="CP013695">
    <property type="protein sequence ID" value="ALU32078.1"/>
    <property type="molecule type" value="Genomic_DNA"/>
</dbReference>
<dbReference type="PaxDb" id="1435377-SUSAZ_01370"/>
<organism evidence="2 5">
    <name type="scientific">Sulfolobus acidocaldarius</name>
    <dbReference type="NCBI Taxonomy" id="2285"/>
    <lineage>
        <taxon>Archaea</taxon>
        <taxon>Thermoproteota</taxon>
        <taxon>Thermoprotei</taxon>
        <taxon>Sulfolobales</taxon>
        <taxon>Sulfolobaceae</taxon>
        <taxon>Sulfolobus</taxon>
    </lineage>
</organism>
<dbReference type="GeneID" id="14550801"/>
<gene>
    <name evidence="2" type="ORF">ATY89_04925</name>
    <name evidence="3" type="ORF">ATZ20_07950</name>
</gene>
<dbReference type="AlphaFoldDB" id="A0A0U3GGT6"/>
<reference evidence="4 5" key="1">
    <citation type="submission" date="2015-12" db="EMBL/GenBank/DDBJ databases">
        <title>A stable core within a dynamic pangenome in Sulfolobus acidocaldarius.</title>
        <authorList>
            <person name="Anderson R."/>
            <person name="Kouris A."/>
            <person name="Seward C."/>
            <person name="Campbell K."/>
            <person name="Whitaker R."/>
        </authorList>
    </citation>
    <scope>NUCLEOTIDE SEQUENCE [LARGE SCALE GENOMIC DNA]</scope>
    <source>
        <strain evidence="2 5">GG12-C01-09</strain>
        <strain evidence="3 4">NG05B_CO5_07</strain>
    </source>
</reference>
<dbReference type="PANTHER" id="PTHR46018">
    <property type="entry name" value="ZINC PHOSPHODIESTERASE ELAC PROTEIN 1"/>
    <property type="match status" value="1"/>
</dbReference>
<dbReference type="OrthoDB" id="73420at2157"/>
<dbReference type="SUPFAM" id="SSF56281">
    <property type="entry name" value="Metallo-hydrolase/oxidoreductase"/>
    <property type="match status" value="1"/>
</dbReference>
<dbReference type="Pfam" id="PF23023">
    <property type="entry name" value="Anti-Pycsar_Apyc1"/>
    <property type="match status" value="1"/>
</dbReference>
<keyword evidence="2" id="KW-0378">Hydrolase</keyword>
<feature type="domain" description="Metallo-beta-lactamase" evidence="1">
    <location>
        <begin position="19"/>
        <end position="204"/>
    </location>
</feature>
<evidence type="ECO:0000259" key="1">
    <source>
        <dbReference type="SMART" id="SM00849"/>
    </source>
</evidence>
<dbReference type="PANTHER" id="PTHR46018:SF2">
    <property type="entry name" value="ZINC PHOSPHODIESTERASE ELAC PROTEIN 1"/>
    <property type="match status" value="1"/>
</dbReference>
<evidence type="ECO:0000313" key="5">
    <source>
        <dbReference type="Proteomes" id="UP000065473"/>
    </source>
</evidence>
<dbReference type="Gene3D" id="3.60.15.10">
    <property type="entry name" value="Ribonuclease Z/Hydroxyacylglutathione hydrolase-like"/>
    <property type="match status" value="1"/>
</dbReference>
<dbReference type="Proteomes" id="UP000060043">
    <property type="component" value="Chromosome"/>
</dbReference>
<evidence type="ECO:0000313" key="2">
    <source>
        <dbReference type="EMBL" id="ALU29349.1"/>
    </source>
</evidence>
<name>A0A0U3GGT6_9CREN</name>
<proteinExistence type="predicted"/>
<protein>
    <submittedName>
        <fullName evidence="2">MBL fold metallo-hydrolase</fullName>
    </submittedName>
</protein>
<dbReference type="GO" id="GO:0042781">
    <property type="term" value="F:3'-tRNA processing endoribonuclease activity"/>
    <property type="evidence" value="ECO:0007669"/>
    <property type="project" value="TreeGrafter"/>
</dbReference>